<name>A0A2G8JV04_STIJA</name>
<protein>
    <submittedName>
        <fullName evidence="5">Putative hormone-sensitive lipase isoform X1</fullName>
    </submittedName>
</protein>
<reference evidence="5 6" key="1">
    <citation type="journal article" date="2017" name="PLoS Biol.">
        <title>The sea cucumber genome provides insights into morphological evolution and visceral regeneration.</title>
        <authorList>
            <person name="Zhang X."/>
            <person name="Sun L."/>
            <person name="Yuan J."/>
            <person name="Sun Y."/>
            <person name="Gao Y."/>
            <person name="Zhang L."/>
            <person name="Li S."/>
            <person name="Dai H."/>
            <person name="Hamel J.F."/>
            <person name="Liu C."/>
            <person name="Yu Y."/>
            <person name="Liu S."/>
            <person name="Lin W."/>
            <person name="Guo K."/>
            <person name="Jin S."/>
            <person name="Xu P."/>
            <person name="Storey K.B."/>
            <person name="Huan P."/>
            <person name="Zhang T."/>
            <person name="Zhou Y."/>
            <person name="Zhang J."/>
            <person name="Lin C."/>
            <person name="Li X."/>
            <person name="Xing L."/>
            <person name="Huo D."/>
            <person name="Sun M."/>
            <person name="Wang L."/>
            <person name="Mercier A."/>
            <person name="Li F."/>
            <person name="Yang H."/>
            <person name="Xiang J."/>
        </authorList>
    </citation>
    <scope>NUCLEOTIDE SEQUENCE [LARGE SCALE GENOMIC DNA]</scope>
    <source>
        <strain evidence="5">Shaxun</strain>
        <tissue evidence="5">Muscle</tissue>
    </source>
</reference>
<dbReference type="GO" id="GO:0004806">
    <property type="term" value="F:triacylglycerol lipase activity"/>
    <property type="evidence" value="ECO:0007669"/>
    <property type="project" value="TreeGrafter"/>
</dbReference>
<dbReference type="InterPro" id="IPR029058">
    <property type="entry name" value="AB_hydrolase_fold"/>
</dbReference>
<dbReference type="GO" id="GO:0004771">
    <property type="term" value="F:sterol ester esterase activity"/>
    <property type="evidence" value="ECO:0007669"/>
    <property type="project" value="TreeGrafter"/>
</dbReference>
<comment type="similarity">
    <text evidence="1">Belongs to the 'GDXG' lipolytic enzyme family.</text>
</comment>
<keyword evidence="2" id="KW-0378">Hydrolase</keyword>
<dbReference type="STRING" id="307972.A0A2G8JV04"/>
<feature type="compositionally biased region" description="Polar residues" evidence="3">
    <location>
        <begin position="219"/>
        <end position="230"/>
    </location>
</feature>
<dbReference type="PANTHER" id="PTHR23025">
    <property type="entry name" value="TRIACYLGLYCEROL LIPASE"/>
    <property type="match status" value="1"/>
</dbReference>
<evidence type="ECO:0000256" key="2">
    <source>
        <dbReference type="ARBA" id="ARBA00022801"/>
    </source>
</evidence>
<evidence type="ECO:0000313" key="5">
    <source>
        <dbReference type="EMBL" id="PIK39591.1"/>
    </source>
</evidence>
<dbReference type="Pfam" id="PF07859">
    <property type="entry name" value="Abhydrolase_3"/>
    <property type="match status" value="1"/>
</dbReference>
<dbReference type="OrthoDB" id="408631at2759"/>
<dbReference type="InterPro" id="IPR002168">
    <property type="entry name" value="Lipase_GDXG_HIS_AS"/>
</dbReference>
<dbReference type="EMBL" id="MRZV01001223">
    <property type="protein sequence ID" value="PIK39591.1"/>
    <property type="molecule type" value="Genomic_DNA"/>
</dbReference>
<proteinExistence type="inferred from homology"/>
<dbReference type="PROSITE" id="PS01173">
    <property type="entry name" value="LIPASE_GDXG_HIS"/>
    <property type="match status" value="1"/>
</dbReference>
<sequence>MSKGLLIHIHGGGFVGHTSKSHEVYLRSWAKDLGVPIVSIDYSLSPELPFPRAFEECFFAYAWAVKNAPYLGSTGEHICIAGDGSGGNLATAVAMRAASYGIQIPDGVVTTYAPFLVHHSLSPSRLMCLFDPMLPLGIHLRSIAAYSGVKEEDLSLDSVISLVQRANEKMSPRRAPSFSSLSTASSDEEVERKKPRTASAASTPSLDKIKEDPHIINQEGDSSTESQGDSSIEGESKVDSLSDSVVERTSLEERIQEIPKPAITEQTATTESNEDKENTQNTAPFQLPTGESVAVFDPSKPPEIPVLKNGGYSERVLQESSLNNNQASTMIDQSSEHVEPSALRRDNLQLDLLEEDGATPSPFVTSPVKRFREIPIMRNPYISPYVASDELLEGLPLCTSSFDNLEDLQELYKVLNLGHLACSLDPLLDDSVMFAKKLKRRNKHVQLDIIDGLPHGFLNFSPISTECKAASMRCVRHIMQVLYGFQGEELFDSEDDH</sequence>
<evidence type="ECO:0000259" key="4">
    <source>
        <dbReference type="Pfam" id="PF07859"/>
    </source>
</evidence>
<gene>
    <name evidence="5" type="ORF">BSL78_23566</name>
</gene>
<feature type="region of interest" description="Disordered" evidence="3">
    <location>
        <begin position="171"/>
        <end position="287"/>
    </location>
</feature>
<dbReference type="GO" id="GO:0019433">
    <property type="term" value="P:triglyceride catabolic process"/>
    <property type="evidence" value="ECO:0007669"/>
    <property type="project" value="TreeGrafter"/>
</dbReference>
<evidence type="ECO:0000256" key="1">
    <source>
        <dbReference type="ARBA" id="ARBA00010515"/>
    </source>
</evidence>
<dbReference type="Proteomes" id="UP000230750">
    <property type="component" value="Unassembled WGS sequence"/>
</dbReference>
<comment type="caution">
    <text evidence="5">The sequence shown here is derived from an EMBL/GenBank/DDBJ whole genome shotgun (WGS) entry which is preliminary data.</text>
</comment>
<feature type="domain" description="Alpha/beta hydrolase fold-3" evidence="4">
    <location>
        <begin position="6"/>
        <end position="124"/>
    </location>
</feature>
<accession>A0A2G8JV04</accession>
<dbReference type="GO" id="GO:0005829">
    <property type="term" value="C:cytosol"/>
    <property type="evidence" value="ECO:0007669"/>
    <property type="project" value="TreeGrafter"/>
</dbReference>
<keyword evidence="6" id="KW-1185">Reference proteome</keyword>
<organism evidence="5 6">
    <name type="scientific">Stichopus japonicus</name>
    <name type="common">Sea cucumber</name>
    <dbReference type="NCBI Taxonomy" id="307972"/>
    <lineage>
        <taxon>Eukaryota</taxon>
        <taxon>Metazoa</taxon>
        <taxon>Echinodermata</taxon>
        <taxon>Eleutherozoa</taxon>
        <taxon>Echinozoa</taxon>
        <taxon>Holothuroidea</taxon>
        <taxon>Aspidochirotacea</taxon>
        <taxon>Aspidochirotida</taxon>
        <taxon>Stichopodidae</taxon>
        <taxon>Apostichopus</taxon>
    </lineage>
</organism>
<feature type="compositionally biased region" description="Basic and acidic residues" evidence="3">
    <location>
        <begin position="234"/>
        <end position="257"/>
    </location>
</feature>
<dbReference type="SUPFAM" id="SSF53474">
    <property type="entry name" value="alpha/beta-Hydrolases"/>
    <property type="match status" value="1"/>
</dbReference>
<dbReference type="PANTHER" id="PTHR23025:SF3">
    <property type="entry name" value="HORMONE-SENSITIVE LIPASE"/>
    <property type="match status" value="1"/>
</dbReference>
<dbReference type="Gene3D" id="3.40.50.1820">
    <property type="entry name" value="alpha/beta hydrolase"/>
    <property type="match status" value="2"/>
</dbReference>
<evidence type="ECO:0000313" key="6">
    <source>
        <dbReference type="Proteomes" id="UP000230750"/>
    </source>
</evidence>
<dbReference type="InterPro" id="IPR013094">
    <property type="entry name" value="AB_hydrolase_3"/>
</dbReference>
<dbReference type="AlphaFoldDB" id="A0A2G8JV04"/>
<evidence type="ECO:0000256" key="3">
    <source>
        <dbReference type="SAM" id="MobiDB-lite"/>
    </source>
</evidence>